<name>A0A0V1CKE2_TRIBR</name>
<keyword evidence="10" id="KW-1185">Reference proteome</keyword>
<feature type="domain" description="C2H2-type" evidence="8">
    <location>
        <begin position="141"/>
        <end position="168"/>
    </location>
</feature>
<keyword evidence="2" id="KW-0479">Metal-binding</keyword>
<dbReference type="STRING" id="45882.A0A0V1CKE2"/>
<dbReference type="InterPro" id="IPR013087">
    <property type="entry name" value="Znf_C2H2_type"/>
</dbReference>
<gene>
    <name evidence="9" type="primary">Zfp26</name>
    <name evidence="9" type="ORF">T03_12986</name>
</gene>
<evidence type="ECO:0000256" key="6">
    <source>
        <dbReference type="ARBA" id="ARBA00023242"/>
    </source>
</evidence>
<proteinExistence type="predicted"/>
<keyword evidence="6" id="KW-0539">Nucleus</keyword>
<accession>A0A0V1CKE2</accession>
<protein>
    <submittedName>
        <fullName evidence="9">Zinc finger protein 26</fullName>
    </submittedName>
</protein>
<evidence type="ECO:0000256" key="3">
    <source>
        <dbReference type="ARBA" id="ARBA00022737"/>
    </source>
</evidence>
<feature type="domain" description="C2H2-type" evidence="8">
    <location>
        <begin position="197"/>
        <end position="224"/>
    </location>
</feature>
<dbReference type="SMART" id="SM00355">
    <property type="entry name" value="ZnF_C2H2"/>
    <property type="match status" value="3"/>
</dbReference>
<evidence type="ECO:0000256" key="2">
    <source>
        <dbReference type="ARBA" id="ARBA00022723"/>
    </source>
</evidence>
<dbReference type="EMBL" id="JYDI01000168">
    <property type="protein sequence ID" value="KRY49702.1"/>
    <property type="molecule type" value="Genomic_DNA"/>
</dbReference>
<evidence type="ECO:0000256" key="1">
    <source>
        <dbReference type="ARBA" id="ARBA00004123"/>
    </source>
</evidence>
<keyword evidence="3" id="KW-0677">Repeat</keyword>
<dbReference type="OrthoDB" id="10068874at2759"/>
<keyword evidence="4 7" id="KW-0863">Zinc-finger</keyword>
<dbReference type="AlphaFoldDB" id="A0A0V1CKE2"/>
<dbReference type="PANTHER" id="PTHR24394">
    <property type="entry name" value="ZINC FINGER PROTEIN"/>
    <property type="match status" value="1"/>
</dbReference>
<dbReference type="PROSITE" id="PS50157">
    <property type="entry name" value="ZINC_FINGER_C2H2_2"/>
    <property type="match status" value="3"/>
</dbReference>
<feature type="domain" description="C2H2-type" evidence="8">
    <location>
        <begin position="169"/>
        <end position="196"/>
    </location>
</feature>
<dbReference type="FunFam" id="3.30.160.60:FF:000110">
    <property type="entry name" value="Zinc finger protein-like"/>
    <property type="match status" value="1"/>
</dbReference>
<evidence type="ECO:0000256" key="5">
    <source>
        <dbReference type="ARBA" id="ARBA00022833"/>
    </source>
</evidence>
<comment type="caution">
    <text evidence="9">The sequence shown here is derived from an EMBL/GenBank/DDBJ whole genome shotgun (WGS) entry which is preliminary data.</text>
</comment>
<sequence length="264" mass="29822">MTDYHRKRQNRKTGEIILEKRAKLISALPIKSYTCVENYQECFESICCSIMVNGHANQIAHVPELFQNNTQAKIDELMVNNRQLLVVISGGELTTNFALSLSLSLSLSLPLSVSLFLSHQTTMQEDYSPSLSSNPMQRTMLTCSVCGKQFTSHANHRDHLNIHNGSRPFNCEVCGKQFKNSGSKSNHMRLHDPEKKFLCQICLKSFRWTSSLKAHLDSHIRNNGLAPDIAHAILKKEIARHRKRQPAKPICVQTAQSNACVDNH</sequence>
<dbReference type="Pfam" id="PF12874">
    <property type="entry name" value="zf-met"/>
    <property type="match status" value="1"/>
</dbReference>
<evidence type="ECO:0000256" key="4">
    <source>
        <dbReference type="ARBA" id="ARBA00022771"/>
    </source>
</evidence>
<dbReference type="SUPFAM" id="SSF57667">
    <property type="entry name" value="beta-beta-alpha zinc fingers"/>
    <property type="match status" value="2"/>
</dbReference>
<dbReference type="InterPro" id="IPR036236">
    <property type="entry name" value="Znf_C2H2_sf"/>
</dbReference>
<dbReference type="Pfam" id="PF00096">
    <property type="entry name" value="zf-C2H2"/>
    <property type="match status" value="1"/>
</dbReference>
<dbReference type="PROSITE" id="PS00028">
    <property type="entry name" value="ZINC_FINGER_C2H2_1"/>
    <property type="match status" value="3"/>
</dbReference>
<reference evidence="9 10" key="1">
    <citation type="submission" date="2015-01" db="EMBL/GenBank/DDBJ databases">
        <title>Evolution of Trichinella species and genotypes.</title>
        <authorList>
            <person name="Korhonen P.K."/>
            <person name="Edoardo P."/>
            <person name="Giuseppe L.R."/>
            <person name="Gasser R.B."/>
        </authorList>
    </citation>
    <scope>NUCLEOTIDE SEQUENCE [LARGE SCALE GENOMIC DNA]</scope>
    <source>
        <strain evidence="9">ISS120</strain>
    </source>
</reference>
<dbReference type="PANTHER" id="PTHR24394:SF29">
    <property type="entry name" value="MYONEURIN"/>
    <property type="match status" value="1"/>
</dbReference>
<evidence type="ECO:0000313" key="9">
    <source>
        <dbReference type="EMBL" id="KRY49702.1"/>
    </source>
</evidence>
<dbReference type="GO" id="GO:0000981">
    <property type="term" value="F:DNA-binding transcription factor activity, RNA polymerase II-specific"/>
    <property type="evidence" value="ECO:0007669"/>
    <property type="project" value="TreeGrafter"/>
</dbReference>
<comment type="subcellular location">
    <subcellularLocation>
        <location evidence="1">Nucleus</location>
    </subcellularLocation>
</comment>
<dbReference type="GO" id="GO:0008270">
    <property type="term" value="F:zinc ion binding"/>
    <property type="evidence" value="ECO:0007669"/>
    <property type="project" value="UniProtKB-KW"/>
</dbReference>
<dbReference type="Gene3D" id="3.30.160.60">
    <property type="entry name" value="Classic Zinc Finger"/>
    <property type="match status" value="3"/>
</dbReference>
<evidence type="ECO:0000259" key="8">
    <source>
        <dbReference type="PROSITE" id="PS50157"/>
    </source>
</evidence>
<organism evidence="9 10">
    <name type="scientific">Trichinella britovi</name>
    <name type="common">Parasitic roundworm</name>
    <dbReference type="NCBI Taxonomy" id="45882"/>
    <lineage>
        <taxon>Eukaryota</taxon>
        <taxon>Metazoa</taxon>
        <taxon>Ecdysozoa</taxon>
        <taxon>Nematoda</taxon>
        <taxon>Enoplea</taxon>
        <taxon>Dorylaimia</taxon>
        <taxon>Trichinellida</taxon>
        <taxon>Trichinellidae</taxon>
        <taxon>Trichinella</taxon>
    </lineage>
</organism>
<dbReference type="GO" id="GO:0005634">
    <property type="term" value="C:nucleus"/>
    <property type="evidence" value="ECO:0007669"/>
    <property type="project" value="UniProtKB-SubCell"/>
</dbReference>
<evidence type="ECO:0000256" key="7">
    <source>
        <dbReference type="PROSITE-ProRule" id="PRU00042"/>
    </source>
</evidence>
<keyword evidence="5" id="KW-0862">Zinc</keyword>
<dbReference type="Pfam" id="PF13912">
    <property type="entry name" value="zf-C2H2_6"/>
    <property type="match status" value="1"/>
</dbReference>
<evidence type="ECO:0000313" key="10">
    <source>
        <dbReference type="Proteomes" id="UP000054653"/>
    </source>
</evidence>
<dbReference type="Proteomes" id="UP000054653">
    <property type="component" value="Unassembled WGS sequence"/>
</dbReference>